<sequence length="779" mass="81955">MKLKKKIALTTVAAGMVLSTLSGLPLSQKGLQEALGVSVAYAASSNVENAFSQLSAKLEAIKEQLSNTTHPILDVDVLPKVRSAINGLGVEAIKPVLEKFQAAEVSDEEALQLFQSLALVSFGDAKTLGEVRADNQAALSKLKKYAKGQDITTADVEAFAKQLTGEVNVKKVMMAIEVGDVQSAKKEIVRALKLTIDSGSNSVSKALQSIDLTQDELNLVFDNITNGIGKENFKKGTIVMAVAAARSELALSTITSSDFSLKLELKDKSSLLQGLGQYITQYSNLIDWYVDGVKVSDGKIPSAKAGTKVHITAKVNTLDVLKDQIIFFTDENVPSGEVNPGPGPGSSGGGSVSGGGAAVVADTVLPKFDDILSAFKSSTQSLSVKFAAALEKLSTLNVASLIKVENGKSVLSISDEKAVSYIKAVKAAYDNLVKQAQAIDPAFKAPKLSITLDLGTTKTDAVEVRLSKKLLESALENQVENIRILANGVVLGLPVAEFKADTIASIAKESNDVATKVTNLPLASSVYSFVLNVDGKNVEQFNHKITLSLPLNGKNVNGEYLTIAKIVDGQLLILGGNVSSSAVTKSRNSLSSYVVVENKVNFTDIANVEAWAGKEIRAVAAKGIVEGKGTGTFDPQAKVTRAEFAKMLVKALDLESTTAKNQFSDVADNSWAAPYVAAATAQGIINGVGNDKFEPNAEITRAQMAAMISRALKLTKATTASDDSVLNAFTDAGEIPGSLKSDISIAVNEGLIIGSNGKFNPNGSATRAESTVVISRLIK</sequence>
<dbReference type="STRING" id="1324314.BVG16_07050"/>
<dbReference type="OrthoDB" id="2487047at2"/>
<dbReference type="PANTHER" id="PTHR43308">
    <property type="entry name" value="OUTER MEMBRANE PROTEIN ALPHA-RELATED"/>
    <property type="match status" value="1"/>
</dbReference>
<dbReference type="EMBL" id="MSZX01000002">
    <property type="protein sequence ID" value="OPA80479.1"/>
    <property type="molecule type" value="Genomic_DNA"/>
</dbReference>
<evidence type="ECO:0000313" key="3">
    <source>
        <dbReference type="EMBL" id="OPA80479.1"/>
    </source>
</evidence>
<name>A0A1T2XKT0_9BACL</name>
<dbReference type="Proteomes" id="UP000190188">
    <property type="component" value="Unassembled WGS sequence"/>
</dbReference>
<comment type="caution">
    <text evidence="3">The sequence shown here is derived from an EMBL/GenBank/DDBJ whole genome shotgun (WGS) entry which is preliminary data.</text>
</comment>
<dbReference type="PROSITE" id="PS51272">
    <property type="entry name" value="SLH"/>
    <property type="match status" value="3"/>
</dbReference>
<evidence type="ECO:0000259" key="2">
    <source>
        <dbReference type="PROSITE" id="PS51272"/>
    </source>
</evidence>
<protein>
    <recommendedName>
        <fullName evidence="2">SLH domain-containing protein</fullName>
    </recommendedName>
</protein>
<feature type="region of interest" description="Disordered" evidence="1">
    <location>
        <begin position="334"/>
        <end position="354"/>
    </location>
</feature>
<dbReference type="PANTHER" id="PTHR43308:SF5">
    <property type="entry name" value="S-LAYER PROTEIN _ PEPTIDOGLYCAN ENDO-BETA-N-ACETYLGLUCOSAMINIDASE"/>
    <property type="match status" value="1"/>
</dbReference>
<evidence type="ECO:0000256" key="1">
    <source>
        <dbReference type="SAM" id="MobiDB-lite"/>
    </source>
</evidence>
<keyword evidence="4" id="KW-1185">Reference proteome</keyword>
<reference evidence="3 4" key="1">
    <citation type="submission" date="2017-01" db="EMBL/GenBank/DDBJ databases">
        <title>Genome analysis of Paenibacillus selenitrireducens ES3-24.</title>
        <authorList>
            <person name="Xu D."/>
            <person name="Yao R."/>
            <person name="Zheng S."/>
        </authorList>
    </citation>
    <scope>NUCLEOTIDE SEQUENCE [LARGE SCALE GENOMIC DNA]</scope>
    <source>
        <strain evidence="3 4">ES3-24</strain>
    </source>
</reference>
<feature type="domain" description="SLH" evidence="2">
    <location>
        <begin position="659"/>
        <end position="722"/>
    </location>
</feature>
<dbReference type="InterPro" id="IPR051465">
    <property type="entry name" value="Cell_Envelope_Struct_Comp"/>
</dbReference>
<dbReference type="RefSeq" id="WP_078497829.1">
    <property type="nucleotide sequence ID" value="NZ_MSZX01000002.1"/>
</dbReference>
<evidence type="ECO:0000313" key="4">
    <source>
        <dbReference type="Proteomes" id="UP000190188"/>
    </source>
</evidence>
<organism evidence="3 4">
    <name type="scientific">Paenibacillus selenitireducens</name>
    <dbReference type="NCBI Taxonomy" id="1324314"/>
    <lineage>
        <taxon>Bacteria</taxon>
        <taxon>Bacillati</taxon>
        <taxon>Bacillota</taxon>
        <taxon>Bacilli</taxon>
        <taxon>Bacillales</taxon>
        <taxon>Paenibacillaceae</taxon>
        <taxon>Paenibacillus</taxon>
    </lineage>
</organism>
<dbReference type="Pfam" id="PF00395">
    <property type="entry name" value="SLH"/>
    <property type="match status" value="3"/>
</dbReference>
<feature type="domain" description="SLH" evidence="2">
    <location>
        <begin position="726"/>
        <end position="779"/>
    </location>
</feature>
<accession>A0A1T2XKT0</accession>
<feature type="compositionally biased region" description="Gly residues" evidence="1">
    <location>
        <begin position="344"/>
        <end position="354"/>
    </location>
</feature>
<dbReference type="AlphaFoldDB" id="A0A1T2XKT0"/>
<feature type="domain" description="SLH" evidence="2">
    <location>
        <begin position="599"/>
        <end position="658"/>
    </location>
</feature>
<dbReference type="InterPro" id="IPR001119">
    <property type="entry name" value="SLH_dom"/>
</dbReference>
<gene>
    <name evidence="3" type="ORF">BVG16_07050</name>
</gene>
<proteinExistence type="predicted"/>